<protein>
    <recommendedName>
        <fullName evidence="3">Beta-lactamase family protein</fullName>
    </recommendedName>
</protein>
<proteinExistence type="predicted"/>
<sequence>MTRAPIPKGLGYQVGLVPMGNTIAFGWQGGVGLMFADPGRGLTFACMHNLLTDAPLGSAYRVADEVRLALGLETGMIQAIRRRMGERAARRIRGRVARRRKRVDGWERDLRSSGT</sequence>
<dbReference type="AlphaFoldDB" id="A0A5S4HC47"/>
<name>A0A5S4HC47_9ACTN</name>
<keyword evidence="2" id="KW-1185">Reference proteome</keyword>
<organism evidence="1 2">
    <name type="scientific">Actinomadura geliboluensis</name>
    <dbReference type="NCBI Taxonomy" id="882440"/>
    <lineage>
        <taxon>Bacteria</taxon>
        <taxon>Bacillati</taxon>
        <taxon>Actinomycetota</taxon>
        <taxon>Actinomycetes</taxon>
        <taxon>Streptosporangiales</taxon>
        <taxon>Thermomonosporaceae</taxon>
        <taxon>Actinomadura</taxon>
    </lineage>
</organism>
<comment type="caution">
    <text evidence="1">The sequence shown here is derived from an EMBL/GenBank/DDBJ whole genome shotgun (WGS) entry which is preliminary data.</text>
</comment>
<dbReference type="Proteomes" id="UP000305238">
    <property type="component" value="Unassembled WGS sequence"/>
</dbReference>
<evidence type="ECO:0000313" key="2">
    <source>
        <dbReference type="Proteomes" id="UP000305238"/>
    </source>
</evidence>
<evidence type="ECO:0008006" key="3">
    <source>
        <dbReference type="Google" id="ProtNLM"/>
    </source>
</evidence>
<evidence type="ECO:0000313" key="1">
    <source>
        <dbReference type="EMBL" id="TMR42304.1"/>
    </source>
</evidence>
<dbReference type="EMBL" id="VCKZ01000003">
    <property type="protein sequence ID" value="TMR42304.1"/>
    <property type="molecule type" value="Genomic_DNA"/>
</dbReference>
<reference evidence="1 2" key="1">
    <citation type="submission" date="2019-05" db="EMBL/GenBank/DDBJ databases">
        <title>Draft genome sequence of Actinomadura geliboluensis A8036.</title>
        <authorList>
            <person name="Saricaoglu S."/>
            <person name="Isik K."/>
        </authorList>
    </citation>
    <scope>NUCLEOTIDE SEQUENCE [LARGE SCALE GENOMIC DNA]</scope>
    <source>
        <strain evidence="1 2">A8036</strain>
    </source>
</reference>
<accession>A0A5S4HC47</accession>
<gene>
    <name evidence="1" type="ORF">ETD96_01040</name>
</gene>